<comment type="similarity">
    <text evidence="2 14">Belongs to the transketolase family.</text>
</comment>
<protein>
    <recommendedName>
        <fullName evidence="4 14">Transketolase</fullName>
        <ecNumber evidence="4 14">2.2.1.1</ecNumber>
    </recommendedName>
</protein>
<keyword evidence="5 14" id="KW-0808">Transferase</keyword>
<dbReference type="OMA" id="VRVIHVM"/>
<feature type="binding site" evidence="10">
    <location>
        <position position="360"/>
    </location>
    <ligand>
        <name>substrate</name>
    </ligand>
</feature>
<feature type="binding site" evidence="11">
    <location>
        <begin position="119"/>
        <end position="121"/>
    </location>
    <ligand>
        <name>thiamine diphosphate</name>
        <dbReference type="ChEBI" id="CHEBI:58937"/>
    </ligand>
</feature>
<comment type="cofactor">
    <cofactor evidence="1">
        <name>Co(2+)</name>
        <dbReference type="ChEBI" id="CHEBI:48828"/>
    </cofactor>
</comment>
<evidence type="ECO:0000256" key="5">
    <source>
        <dbReference type="ARBA" id="ARBA00022679"/>
    </source>
</evidence>
<dbReference type="Gene3D" id="3.40.50.920">
    <property type="match status" value="1"/>
</dbReference>
<dbReference type="RefSeq" id="XP_007830644.1">
    <property type="nucleotide sequence ID" value="XM_007832453.1"/>
</dbReference>
<feature type="binding site" evidence="11">
    <location>
        <position position="71"/>
    </location>
    <ligand>
        <name>thiamine diphosphate</name>
        <dbReference type="ChEBI" id="CHEBI:58937"/>
    </ligand>
</feature>
<dbReference type="PROSITE" id="PS00802">
    <property type="entry name" value="TRANSKETOLASE_2"/>
    <property type="match status" value="1"/>
</dbReference>
<dbReference type="SUPFAM" id="SSF52518">
    <property type="entry name" value="Thiamin diphosphate-binding fold (THDP-binding)"/>
    <property type="match status" value="2"/>
</dbReference>
<feature type="binding site" evidence="12">
    <location>
        <position position="160"/>
    </location>
    <ligand>
        <name>Mg(2+)</name>
        <dbReference type="ChEBI" id="CHEBI:18420"/>
    </ligand>
</feature>
<comment type="cofactor">
    <cofactor evidence="14">
        <name>Mg(2+)</name>
        <dbReference type="ChEBI" id="CHEBI:18420"/>
    </cofactor>
    <cofactor evidence="14">
        <name>Ca(2+)</name>
        <dbReference type="ChEBI" id="CHEBI:29108"/>
    </cofactor>
    <cofactor evidence="14">
        <name>Mn(2+)</name>
        <dbReference type="ChEBI" id="CHEBI:29035"/>
    </cofactor>
    <cofactor evidence="14">
        <name>Co(2+)</name>
        <dbReference type="ChEBI" id="CHEBI:48828"/>
    </cofactor>
    <text evidence="14">Binds 1 Mg(2+) ion per subunit. Can also utilize other divalent metal cations, such as Ca(2+), Mn(2+) and Co(2+).</text>
</comment>
<dbReference type="FunFam" id="3.40.50.970:FF:000003">
    <property type="entry name" value="Transketolase"/>
    <property type="match status" value="1"/>
</dbReference>
<dbReference type="Pfam" id="PF02779">
    <property type="entry name" value="Transket_pyr"/>
    <property type="match status" value="1"/>
</dbReference>
<evidence type="ECO:0000256" key="10">
    <source>
        <dbReference type="PIRSR" id="PIRSR605478-2"/>
    </source>
</evidence>
<keyword evidence="8 11" id="KW-0786">Thiamine pyrophosphate</keyword>
<keyword evidence="14" id="KW-0106">Calcium</keyword>
<feature type="site" description="Important for catalytic activity" evidence="13">
    <location>
        <position position="30"/>
    </location>
</feature>
<evidence type="ECO:0000256" key="11">
    <source>
        <dbReference type="PIRSR" id="PIRSR605478-3"/>
    </source>
</evidence>
<dbReference type="STRING" id="1229662.W3XK57"/>
<evidence type="ECO:0000256" key="12">
    <source>
        <dbReference type="PIRSR" id="PIRSR605478-4"/>
    </source>
</evidence>
<evidence type="ECO:0000256" key="13">
    <source>
        <dbReference type="PIRSR" id="PIRSR605478-5"/>
    </source>
</evidence>
<feature type="binding site" evidence="10">
    <location>
        <position position="478"/>
    </location>
    <ligand>
        <name>substrate</name>
    </ligand>
</feature>
<dbReference type="eggNOG" id="KOG0523">
    <property type="taxonomic scope" value="Eukaryota"/>
</dbReference>
<feature type="domain" description="Transketolase-like pyrimidine-binding" evidence="15">
    <location>
        <begin position="357"/>
        <end position="530"/>
    </location>
</feature>
<feature type="binding site" evidence="11">
    <location>
        <position position="190"/>
    </location>
    <ligand>
        <name>thiamine diphosphate</name>
        <dbReference type="ChEBI" id="CHEBI:58937"/>
    </ligand>
</feature>
<accession>W3XK57</accession>
<dbReference type="SUPFAM" id="SSF52922">
    <property type="entry name" value="TK C-terminal domain-like"/>
    <property type="match status" value="1"/>
</dbReference>
<dbReference type="InterPro" id="IPR055152">
    <property type="entry name" value="Transketolase-like_C_2"/>
</dbReference>
<gene>
    <name evidence="16" type="ORF">PFICI_03872</name>
</gene>
<dbReference type="GeneID" id="19268885"/>
<feature type="binding site" evidence="11">
    <location>
        <position position="442"/>
    </location>
    <ligand>
        <name>thiamine diphosphate</name>
        <dbReference type="ChEBI" id="CHEBI:58937"/>
    </ligand>
</feature>
<dbReference type="KEGG" id="pfy:PFICI_03872"/>
<proteinExistence type="inferred from homology"/>
<dbReference type="PANTHER" id="PTHR43522:SF2">
    <property type="entry name" value="TRANSKETOLASE 1-RELATED"/>
    <property type="match status" value="1"/>
</dbReference>
<evidence type="ECO:0000256" key="3">
    <source>
        <dbReference type="ARBA" id="ARBA00011738"/>
    </source>
</evidence>
<dbReference type="InterPro" id="IPR009014">
    <property type="entry name" value="Transketo_C/PFOR_II"/>
</dbReference>
<dbReference type="SMART" id="SM00861">
    <property type="entry name" value="Transket_pyr"/>
    <property type="match status" value="1"/>
</dbReference>
<evidence type="ECO:0000256" key="2">
    <source>
        <dbReference type="ARBA" id="ARBA00007131"/>
    </source>
</evidence>
<evidence type="ECO:0000313" key="17">
    <source>
        <dbReference type="Proteomes" id="UP000030651"/>
    </source>
</evidence>
<keyword evidence="6 12" id="KW-0479">Metal-binding</keyword>
<dbReference type="GO" id="GO:0005634">
    <property type="term" value="C:nucleus"/>
    <property type="evidence" value="ECO:0007669"/>
    <property type="project" value="TreeGrafter"/>
</dbReference>
<dbReference type="GO" id="GO:0004802">
    <property type="term" value="F:transketolase activity"/>
    <property type="evidence" value="ECO:0007669"/>
    <property type="project" value="UniProtKB-EC"/>
</dbReference>
<dbReference type="EMBL" id="KI912110">
    <property type="protein sequence ID" value="ETS85847.1"/>
    <property type="molecule type" value="Genomic_DNA"/>
</dbReference>
<dbReference type="InterPro" id="IPR029061">
    <property type="entry name" value="THDP-binding"/>
</dbReference>
<keyword evidence="7 12" id="KW-0460">Magnesium</keyword>
<dbReference type="HOGENOM" id="CLU_009227_0_0_1"/>
<evidence type="ECO:0000313" key="16">
    <source>
        <dbReference type="EMBL" id="ETS85847.1"/>
    </source>
</evidence>
<feature type="binding site" evidence="10">
    <location>
        <position position="30"/>
    </location>
    <ligand>
        <name>substrate</name>
    </ligand>
</feature>
<dbReference type="NCBIfam" id="TIGR00232">
    <property type="entry name" value="tktlase_bact"/>
    <property type="match status" value="1"/>
</dbReference>
<organism evidence="16 17">
    <name type="scientific">Pestalotiopsis fici (strain W106-1 / CGMCC3.15140)</name>
    <dbReference type="NCBI Taxonomy" id="1229662"/>
    <lineage>
        <taxon>Eukaryota</taxon>
        <taxon>Fungi</taxon>
        <taxon>Dikarya</taxon>
        <taxon>Ascomycota</taxon>
        <taxon>Pezizomycotina</taxon>
        <taxon>Sordariomycetes</taxon>
        <taxon>Xylariomycetidae</taxon>
        <taxon>Amphisphaeriales</taxon>
        <taxon>Sporocadaceae</taxon>
        <taxon>Pestalotiopsis</taxon>
    </lineage>
</organism>
<evidence type="ECO:0000256" key="14">
    <source>
        <dbReference type="RuleBase" id="RU004996"/>
    </source>
</evidence>
<feature type="binding site" evidence="11">
    <location>
        <position position="266"/>
    </location>
    <ligand>
        <name>thiamine diphosphate</name>
        <dbReference type="ChEBI" id="CHEBI:58937"/>
    </ligand>
</feature>
<dbReference type="InterPro" id="IPR020826">
    <property type="entry name" value="Transketolase_BS"/>
</dbReference>
<sequence>MDNIKGVDGLAVNTLRALSADLSYHAKSGHPGAPMGMAPMAHVLFTKFLKLNPATNKAWLNRDRFVLSNGHACALQYVLLHLLEYDISIDDLKNFRQLGSKTPGHPESHETPGIEVTTGPLGQGFAAAIGLAIAQSHMAALYNRPGFDLFDNRTFVFFGDGCAMEGVASEAASLAGHLQLGNLIALYDDNSICIDGSTESTFTEDVDKRFEAYGWHVQRVTDGDSDLAAIAAAVENALAVKDKPSMIRVKTTIGYGSKLQGTASVHGNPLKVEDLETFKQKMKLSNELFFVPAEVQSIYRETAKSGAEAESRWNDLFLRYGNAHPELHLELQRRIGGDLPDCWETQLPVYTPNDKPVATRKTSEFVLDAIYAHIPEILSGSADLTSSNLTRWKTAVDLQAPVTGIGSFEGRYIRWGDKGAAMNGIAAYGANLIPIAGTFLNFVSYAAPALRLSALSQLRVIWIATHDSIGLGGDGPTHQPIETLAHFRSVPNLNVWRPADGNETSAAYYTALMSKTTPSVLALARQDLPQLSGSSREKAARGAYVLLEDEKAAITLVSTGSEVSLCLKAAALLSSTHDVKARVVSMPCMEVFDTQPLSYKLSVLTQGLPILSVEALSTNVWSKFSHEQFGINEFGLSGTADDLFKAFGFTAEGICERALQVIDFYRDVPAIRSPVLTAWNRNIALD</sequence>
<feature type="binding site" evidence="11">
    <location>
        <position position="161"/>
    </location>
    <ligand>
        <name>thiamine diphosphate</name>
        <dbReference type="ChEBI" id="CHEBI:58937"/>
    </ligand>
</feature>
<dbReference type="InParanoid" id="W3XK57"/>
<dbReference type="Gene3D" id="3.40.50.970">
    <property type="match status" value="2"/>
</dbReference>
<evidence type="ECO:0000256" key="1">
    <source>
        <dbReference type="ARBA" id="ARBA00001941"/>
    </source>
</evidence>
<feature type="binding site" evidence="10">
    <location>
        <position position="474"/>
    </location>
    <ligand>
        <name>substrate</name>
    </ligand>
</feature>
<dbReference type="CDD" id="cd02012">
    <property type="entry name" value="TPP_TK"/>
    <property type="match status" value="1"/>
</dbReference>
<dbReference type="AlphaFoldDB" id="W3XK57"/>
<feature type="binding site" evidence="10">
    <location>
        <position position="387"/>
    </location>
    <ligand>
        <name>substrate</name>
    </ligand>
</feature>
<feature type="binding site" evidence="12">
    <location>
        <position position="190"/>
    </location>
    <ligand>
        <name>Mg(2+)</name>
        <dbReference type="ChEBI" id="CHEBI:18420"/>
    </ligand>
</feature>
<dbReference type="PROSITE" id="PS00801">
    <property type="entry name" value="TRANSKETOLASE_1"/>
    <property type="match status" value="1"/>
</dbReference>
<feature type="binding site" evidence="12">
    <location>
        <position position="192"/>
    </location>
    <ligand>
        <name>Mg(2+)</name>
        <dbReference type="ChEBI" id="CHEBI:18420"/>
    </ligand>
</feature>
<evidence type="ECO:0000256" key="4">
    <source>
        <dbReference type="ARBA" id="ARBA00013152"/>
    </source>
</evidence>
<evidence type="ECO:0000256" key="8">
    <source>
        <dbReference type="ARBA" id="ARBA00023052"/>
    </source>
</evidence>
<feature type="binding site" evidence="10">
    <location>
        <position position="466"/>
    </location>
    <ligand>
        <name>substrate</name>
    </ligand>
</feature>
<comment type="cofactor">
    <cofactor evidence="11">
        <name>thiamine diphosphate</name>
        <dbReference type="ChEBI" id="CHEBI:58937"/>
    </cofactor>
    <text evidence="11">Binds 1 thiamine pyrophosphate per subunit. During the reaction, the substrate forms a covalent intermediate with the cofactor.</text>
</comment>
<reference evidence="17" key="1">
    <citation type="journal article" date="2015" name="BMC Genomics">
        <title>Genomic and transcriptomic analysis of the endophytic fungus Pestalotiopsis fici reveals its lifestyle and high potential for synthesis of natural products.</title>
        <authorList>
            <person name="Wang X."/>
            <person name="Zhang X."/>
            <person name="Liu L."/>
            <person name="Xiang M."/>
            <person name="Wang W."/>
            <person name="Sun X."/>
            <person name="Che Y."/>
            <person name="Guo L."/>
            <person name="Liu G."/>
            <person name="Guo L."/>
            <person name="Wang C."/>
            <person name="Yin W.B."/>
            <person name="Stadler M."/>
            <person name="Zhang X."/>
            <person name="Liu X."/>
        </authorList>
    </citation>
    <scope>NUCLEOTIDE SEQUENCE [LARGE SCALE GENOMIC DNA]</scope>
    <source>
        <strain evidence="17">W106-1 / CGMCC3.15140</strain>
    </source>
</reference>
<dbReference type="GO" id="GO:0046872">
    <property type="term" value="F:metal ion binding"/>
    <property type="evidence" value="ECO:0007669"/>
    <property type="project" value="UniProtKB-KW"/>
</dbReference>
<dbReference type="CDD" id="cd07033">
    <property type="entry name" value="TPP_PYR_DXS_TK_like"/>
    <property type="match status" value="1"/>
</dbReference>
<keyword evidence="17" id="KW-1185">Reference proteome</keyword>
<dbReference type="Pfam" id="PF00456">
    <property type="entry name" value="Transketolase_N"/>
    <property type="match status" value="1"/>
</dbReference>
<comment type="catalytic activity">
    <reaction evidence="9 14">
        <text>D-sedoheptulose 7-phosphate + D-glyceraldehyde 3-phosphate = aldehydo-D-ribose 5-phosphate + D-xylulose 5-phosphate</text>
        <dbReference type="Rhea" id="RHEA:10508"/>
        <dbReference type="ChEBI" id="CHEBI:57483"/>
        <dbReference type="ChEBI" id="CHEBI:57737"/>
        <dbReference type="ChEBI" id="CHEBI:58273"/>
        <dbReference type="ChEBI" id="CHEBI:59776"/>
        <dbReference type="EC" id="2.2.1.1"/>
    </reaction>
</comment>
<name>W3XK57_PESFW</name>
<dbReference type="Pfam" id="PF22613">
    <property type="entry name" value="Transketolase_C_1"/>
    <property type="match status" value="1"/>
</dbReference>
<dbReference type="InterPro" id="IPR005474">
    <property type="entry name" value="Transketolase_N"/>
</dbReference>
<evidence type="ECO:0000256" key="6">
    <source>
        <dbReference type="ARBA" id="ARBA00022723"/>
    </source>
</evidence>
<dbReference type="InterPro" id="IPR033247">
    <property type="entry name" value="Transketolase_fam"/>
</dbReference>
<dbReference type="FunFam" id="3.40.50.920:FF:000003">
    <property type="entry name" value="Transketolase"/>
    <property type="match status" value="1"/>
</dbReference>
<evidence type="ECO:0000259" key="15">
    <source>
        <dbReference type="SMART" id="SM00861"/>
    </source>
</evidence>
<dbReference type="InterPro" id="IPR049557">
    <property type="entry name" value="Transketolase_CS"/>
</dbReference>
<dbReference type="OrthoDB" id="10267175at2759"/>
<dbReference type="EC" id="2.2.1.1" evidence="4 14"/>
<dbReference type="InterPro" id="IPR005475">
    <property type="entry name" value="Transketolase-like_Pyr-bd"/>
</dbReference>
<dbReference type="Proteomes" id="UP000030651">
    <property type="component" value="Unassembled WGS sequence"/>
</dbReference>
<evidence type="ECO:0000256" key="7">
    <source>
        <dbReference type="ARBA" id="ARBA00022842"/>
    </source>
</evidence>
<evidence type="ECO:0000256" key="9">
    <source>
        <dbReference type="ARBA" id="ARBA00049473"/>
    </source>
</evidence>
<dbReference type="FunFam" id="3.40.50.970:FF:000004">
    <property type="entry name" value="Transketolase"/>
    <property type="match status" value="1"/>
</dbReference>
<comment type="subunit">
    <text evidence="3 14">Homodimer.</text>
</comment>
<dbReference type="GO" id="GO:0005829">
    <property type="term" value="C:cytosol"/>
    <property type="evidence" value="ECO:0007669"/>
    <property type="project" value="TreeGrafter"/>
</dbReference>
<comment type="cofactor">
    <cofactor evidence="12">
        <name>Mg(2+)</name>
        <dbReference type="ChEBI" id="CHEBI:18420"/>
    </cofactor>
    <text evidence="12">Binds 1 Mg(2+) ion per subunit. Can also utilize other divalent metal cations, such as Ca(2+), Mn(2+) and Co(2+).</text>
</comment>
<feature type="binding site" evidence="10">
    <location>
        <position position="525"/>
    </location>
    <ligand>
        <name>substrate</name>
    </ligand>
</feature>
<comment type="function">
    <text evidence="14">Catalyzes the transfer of a two-carbon ketol group from a ketose donor to an aldose acceptor, via a covalent intermediate with the cofactor thiamine pyrophosphate.</text>
</comment>
<dbReference type="InterPro" id="IPR005478">
    <property type="entry name" value="Transketolase_bac-like"/>
</dbReference>
<feature type="binding site" evidence="10">
    <location>
        <position position="266"/>
    </location>
    <ligand>
        <name>substrate</name>
    </ligand>
</feature>
<dbReference type="GO" id="GO:0006098">
    <property type="term" value="P:pentose-phosphate shunt"/>
    <property type="evidence" value="ECO:0007669"/>
    <property type="project" value="TreeGrafter"/>
</dbReference>
<dbReference type="PANTHER" id="PTHR43522">
    <property type="entry name" value="TRANSKETOLASE"/>
    <property type="match status" value="1"/>
</dbReference>
<feature type="site" description="Important for catalytic activity" evidence="13">
    <location>
        <position position="266"/>
    </location>
</feature>